<dbReference type="KEGG" id="hja:BST95_12700"/>
<evidence type="ECO:0000313" key="3">
    <source>
        <dbReference type="Proteomes" id="UP000235162"/>
    </source>
</evidence>
<name>A0AAP8MHN6_9GAMM</name>
<dbReference type="Pfam" id="PF06527">
    <property type="entry name" value="TniQ"/>
    <property type="match status" value="1"/>
</dbReference>
<sequence length="565" mass="62902">MHEVKLLPIRPKPQPGQCLRDFTNLVAQSNGWKNKSMFRRVLGLVDNEIGWEPGSDEYLQNISALSVALGIKDADLKLVFSDYPWQKVAQSVGIGCRRLVHASPRVCLVCIKESHYMKARWRFSLFTHCEIHGEPLADRCSACGSVFSWNQKNRLVCDCGLRLSDMKDNDAHLSLAPSISEDTIIQAAPVLLQVLDAVARPLDSLACSLPVSHIENLDLIRLTDVAAKYMLSASYRQSFTDHAQLMRAEISADDAKAAIVLDKYRSLDLEEKNAKPGEKIRISDVASDIEHLLALTANAKCTSELRVTPRRTNHIEADISNDDLIFQCDTAQLAHLLGLGETDIGKLVRSGLITPLRHLRTTRDMLYDLRGIESSLKFPRSPEHGSTIISFRDIVDTRYMELFGASLADLIVAANSGEVPAYCAKNSQNYSGLAFDRDSLIGYFDARLLRIEKDFTAKEVSLILAVNLDSVQDLVTSGQLYTNHWHNPTNFRDVMVKSCSLSEFLASKFCLNRLSKLFSIRIDKVVKCFEGNGNSVASKAEKGLVVANQLSNGADSLYAYRNYLT</sequence>
<dbReference type="AlphaFoldDB" id="A0AAP8MHN6"/>
<accession>A0AAP8MHN6</accession>
<evidence type="ECO:0000313" key="2">
    <source>
        <dbReference type="EMBL" id="PLW88011.1"/>
    </source>
</evidence>
<gene>
    <name evidence="2" type="ORF">C0029_05485</name>
</gene>
<comment type="caution">
    <text evidence="2">The sequence shown here is derived from an EMBL/GenBank/DDBJ whole genome shotgun (WGS) entry which is preliminary data.</text>
</comment>
<keyword evidence="3" id="KW-1185">Reference proteome</keyword>
<organism evidence="2 3">
    <name type="scientific">Halioglobus japonicus</name>
    <dbReference type="NCBI Taxonomy" id="930805"/>
    <lineage>
        <taxon>Bacteria</taxon>
        <taxon>Pseudomonadati</taxon>
        <taxon>Pseudomonadota</taxon>
        <taxon>Gammaproteobacteria</taxon>
        <taxon>Cellvibrionales</taxon>
        <taxon>Halieaceae</taxon>
        <taxon>Halioglobus</taxon>
    </lineage>
</organism>
<dbReference type="InterPro" id="IPR009492">
    <property type="entry name" value="TniQ"/>
</dbReference>
<protein>
    <recommendedName>
        <fullName evidence="1">TniQ domain-containing protein</fullName>
    </recommendedName>
</protein>
<feature type="domain" description="TniQ" evidence="1">
    <location>
        <begin position="8"/>
        <end position="136"/>
    </location>
</feature>
<reference evidence="2 3" key="1">
    <citation type="submission" date="2018-01" db="EMBL/GenBank/DDBJ databases">
        <title>The draft genome sequence of Halioglobus japonicus S1-36.</title>
        <authorList>
            <person name="Du Z.-J."/>
            <person name="Shi M.-J."/>
        </authorList>
    </citation>
    <scope>NUCLEOTIDE SEQUENCE [LARGE SCALE GENOMIC DNA]</scope>
    <source>
        <strain evidence="2 3">S1-36</strain>
    </source>
</reference>
<dbReference type="Proteomes" id="UP000235162">
    <property type="component" value="Unassembled WGS sequence"/>
</dbReference>
<evidence type="ECO:0000259" key="1">
    <source>
        <dbReference type="Pfam" id="PF06527"/>
    </source>
</evidence>
<proteinExistence type="predicted"/>
<dbReference type="EMBL" id="PKUR01000001">
    <property type="protein sequence ID" value="PLW88011.1"/>
    <property type="molecule type" value="Genomic_DNA"/>
</dbReference>